<organism evidence="1 2">
    <name type="scientific">Cohnella kolymensis</name>
    <dbReference type="NCBI Taxonomy" id="1590652"/>
    <lineage>
        <taxon>Bacteria</taxon>
        <taxon>Bacillati</taxon>
        <taxon>Bacillota</taxon>
        <taxon>Bacilli</taxon>
        <taxon>Bacillales</taxon>
        <taxon>Paenibacillaceae</taxon>
        <taxon>Cohnella</taxon>
    </lineage>
</organism>
<comment type="caution">
    <text evidence="1">The sequence shown here is derived from an EMBL/GenBank/DDBJ whole genome shotgun (WGS) entry which is preliminary data.</text>
</comment>
<name>A0ABR5A8F4_9BACL</name>
<gene>
    <name evidence="1" type="ORF">SD71_06710</name>
</gene>
<dbReference type="EMBL" id="JXAL01000006">
    <property type="protein sequence ID" value="KIL36687.1"/>
    <property type="molecule type" value="Genomic_DNA"/>
</dbReference>
<dbReference type="Gene3D" id="3.40.960.10">
    <property type="entry name" value="VSR Endonuclease"/>
    <property type="match status" value="1"/>
</dbReference>
<keyword evidence="2" id="KW-1185">Reference proteome</keyword>
<evidence type="ECO:0000313" key="1">
    <source>
        <dbReference type="EMBL" id="KIL36687.1"/>
    </source>
</evidence>
<proteinExistence type="predicted"/>
<evidence type="ECO:0008006" key="3">
    <source>
        <dbReference type="Google" id="ProtNLM"/>
    </source>
</evidence>
<dbReference type="RefSeq" id="WP_041061275.1">
    <property type="nucleotide sequence ID" value="NZ_JXAL01000006.1"/>
</dbReference>
<reference evidence="1 2" key="1">
    <citation type="submission" date="2014-12" db="EMBL/GenBank/DDBJ databases">
        <title>Draft genome sequence of Cohnella kolymensis strain B-2846.</title>
        <authorList>
            <person name="Karlyshev A.V."/>
            <person name="Kudryashova E.B."/>
        </authorList>
    </citation>
    <scope>NUCLEOTIDE SEQUENCE [LARGE SCALE GENOMIC DNA]</scope>
    <source>
        <strain evidence="1 2">VKM B-2846</strain>
    </source>
</reference>
<protein>
    <recommendedName>
        <fullName evidence="3">DNA-binding response regulator</fullName>
    </recommendedName>
</protein>
<sequence>MDFETAYAAFIEKHAKLRRGERLRRLLKGHGHGEKMVLEKIWWPAFRNFDNLHPEYEVYDFKDGHRYLDHAFISGNVMLDLEVDGYGSHQQKMSRSEFSDHLMRQNHLILDGWKVIRFSYDDLRERPRMCQQILQQFMGRWVNDKKNGEVSILSSEERDILRLALRHRGLVYPLEVATQLGISDKKARRLLHGLREKSLLEPAGVGTRRINFYRLSANVNAELLGL</sequence>
<evidence type="ECO:0000313" key="2">
    <source>
        <dbReference type="Proteomes" id="UP000054526"/>
    </source>
</evidence>
<dbReference type="Proteomes" id="UP000054526">
    <property type="component" value="Unassembled WGS sequence"/>
</dbReference>
<accession>A0ABR5A8F4</accession>